<keyword evidence="1" id="KW-1133">Transmembrane helix</keyword>
<name>A0A0G0B0V2_9BACT</name>
<feature type="transmembrane region" description="Helical" evidence="1">
    <location>
        <begin position="49"/>
        <end position="68"/>
    </location>
</feature>
<dbReference type="Proteomes" id="UP000034349">
    <property type="component" value="Unassembled WGS sequence"/>
</dbReference>
<comment type="caution">
    <text evidence="3">The sequence shown here is derived from an EMBL/GenBank/DDBJ whole genome shotgun (WGS) entry which is preliminary data.</text>
</comment>
<feature type="transmembrane region" description="Helical" evidence="1">
    <location>
        <begin position="89"/>
        <end position="108"/>
    </location>
</feature>
<accession>A0A0G0B0V2</accession>
<proteinExistence type="predicted"/>
<gene>
    <name evidence="3" type="ORF">UR23_C0060G0005</name>
</gene>
<dbReference type="InterPro" id="IPR037185">
    <property type="entry name" value="EmrE-like"/>
</dbReference>
<feature type="transmembrane region" description="Helical" evidence="1">
    <location>
        <begin position="114"/>
        <end position="138"/>
    </location>
</feature>
<organism evidence="3 4">
    <name type="scientific">Candidatus Roizmanbacteria bacterium GW2011_GWA2_32_13</name>
    <dbReference type="NCBI Taxonomy" id="1618475"/>
    <lineage>
        <taxon>Bacteria</taxon>
        <taxon>Candidatus Roizmaniibacteriota</taxon>
    </lineage>
</organism>
<sequence>MVTILAIYLLTTNKEKNAKQYIKIGLILTFASTLFAALGNLTLEFVKGTFSFTFLSYGLGFIFSYLLGKLQKNNESQSNITLNKGFLNIYSLGILIGVLNFTGLVFFIEALKTGPFSIVGAVLNFSLLITLSLGLIIYKERPTKNQIFGTILSFLALVLFKI</sequence>
<reference evidence="3 4" key="1">
    <citation type="journal article" date="2015" name="Nature">
        <title>rRNA introns, odd ribosomes, and small enigmatic genomes across a large radiation of phyla.</title>
        <authorList>
            <person name="Brown C.T."/>
            <person name="Hug L.A."/>
            <person name="Thomas B.C."/>
            <person name="Sharon I."/>
            <person name="Castelle C.J."/>
            <person name="Singh A."/>
            <person name="Wilkins M.J."/>
            <person name="Williams K.H."/>
            <person name="Banfield J.F."/>
        </authorList>
    </citation>
    <scope>NUCLEOTIDE SEQUENCE [LARGE SCALE GENOMIC DNA]</scope>
</reference>
<dbReference type="Gene3D" id="1.10.3730.20">
    <property type="match status" value="1"/>
</dbReference>
<evidence type="ECO:0000259" key="2">
    <source>
        <dbReference type="Pfam" id="PF00892"/>
    </source>
</evidence>
<evidence type="ECO:0000313" key="3">
    <source>
        <dbReference type="EMBL" id="KKP32435.1"/>
    </source>
</evidence>
<keyword evidence="1" id="KW-0812">Transmembrane</keyword>
<feature type="domain" description="EamA" evidence="2">
    <location>
        <begin position="24"/>
        <end position="160"/>
    </location>
</feature>
<protein>
    <recommendedName>
        <fullName evidence="2">EamA domain-containing protein</fullName>
    </recommendedName>
</protein>
<dbReference type="Pfam" id="PF00892">
    <property type="entry name" value="EamA"/>
    <property type="match status" value="1"/>
</dbReference>
<keyword evidence="1" id="KW-0472">Membrane</keyword>
<evidence type="ECO:0000313" key="4">
    <source>
        <dbReference type="Proteomes" id="UP000034349"/>
    </source>
</evidence>
<feature type="transmembrane region" description="Helical" evidence="1">
    <location>
        <begin position="21"/>
        <end position="43"/>
    </location>
</feature>
<dbReference type="AlphaFoldDB" id="A0A0G0B0V2"/>
<dbReference type="EMBL" id="LBOK01000060">
    <property type="protein sequence ID" value="KKP32435.1"/>
    <property type="molecule type" value="Genomic_DNA"/>
</dbReference>
<dbReference type="SUPFAM" id="SSF103481">
    <property type="entry name" value="Multidrug resistance efflux transporter EmrE"/>
    <property type="match status" value="1"/>
</dbReference>
<evidence type="ECO:0000256" key="1">
    <source>
        <dbReference type="SAM" id="Phobius"/>
    </source>
</evidence>
<dbReference type="InterPro" id="IPR000620">
    <property type="entry name" value="EamA_dom"/>
</dbReference>
<dbReference type="GO" id="GO:0016020">
    <property type="term" value="C:membrane"/>
    <property type="evidence" value="ECO:0007669"/>
    <property type="project" value="InterPro"/>
</dbReference>